<dbReference type="RefSeq" id="WP_128269113.1">
    <property type="nucleotide sequence ID" value="NZ_SAUW01000004.1"/>
</dbReference>
<sequence>MAYVAIDARNLKGTTSVAALLRDRGKDVQRAVNEAGRFGFKITAEKISNEVRFPAGYLTSQDRLRFRQAYAPGDSAIISARRRATSLAQFVKGHPGFGQRGGLAVQVLRRGGHAHMSKAFLMRTKSGGRGLGNVGVMMREDAYAKLNKGRRSGIDAVHGNKRGYMETGAAFSSKYAWRARGEKSGLRPLYSVSVDQAFDSFRRQISQETQADLDRRVSEIFSGA</sequence>
<proteinExistence type="predicted"/>
<evidence type="ECO:0000313" key="1">
    <source>
        <dbReference type="EMBL" id="RWR13830.1"/>
    </source>
</evidence>
<organism evidence="1 2">
    <name type="scientific">Paenirhodobacter populi</name>
    <dbReference type="NCBI Taxonomy" id="2306993"/>
    <lineage>
        <taxon>Bacteria</taxon>
        <taxon>Pseudomonadati</taxon>
        <taxon>Pseudomonadota</taxon>
        <taxon>Alphaproteobacteria</taxon>
        <taxon>Rhodobacterales</taxon>
        <taxon>Rhodobacter group</taxon>
        <taxon>Paenirhodobacter</taxon>
    </lineage>
</organism>
<accession>A0A443J093</accession>
<comment type="caution">
    <text evidence="1">The sequence shown here is derived from an EMBL/GenBank/DDBJ whole genome shotgun (WGS) entry which is preliminary data.</text>
</comment>
<dbReference type="Proteomes" id="UP000285710">
    <property type="component" value="Unassembled WGS sequence"/>
</dbReference>
<protein>
    <submittedName>
        <fullName evidence="1">Uncharacterized protein</fullName>
    </submittedName>
</protein>
<keyword evidence="2" id="KW-1185">Reference proteome</keyword>
<gene>
    <name evidence="1" type="ORF">D2T33_05375</name>
</gene>
<reference evidence="1 2" key="1">
    <citation type="submission" date="2019-01" db="EMBL/GenBank/DDBJ databases">
        <title>Sinorhodobacter populi sp. nov. isolated from the symptomatic bark tissue of Populus euramericana canker.</title>
        <authorList>
            <person name="Xu G."/>
        </authorList>
    </citation>
    <scope>NUCLEOTIDE SEQUENCE [LARGE SCALE GENOMIC DNA]</scope>
    <source>
        <strain evidence="1 2">2D-5</strain>
    </source>
</reference>
<name>A0A443J093_9RHOB</name>
<reference evidence="1 2" key="2">
    <citation type="submission" date="2019-01" db="EMBL/GenBank/DDBJ databases">
        <authorList>
            <person name="Li Y."/>
        </authorList>
    </citation>
    <scope>NUCLEOTIDE SEQUENCE [LARGE SCALE GENOMIC DNA]</scope>
    <source>
        <strain evidence="1 2">2D-5</strain>
    </source>
</reference>
<evidence type="ECO:0000313" key="2">
    <source>
        <dbReference type="Proteomes" id="UP000285710"/>
    </source>
</evidence>
<dbReference type="AlphaFoldDB" id="A0A443J093"/>
<dbReference type="EMBL" id="SAUW01000004">
    <property type="protein sequence ID" value="RWR13830.1"/>
    <property type="molecule type" value="Genomic_DNA"/>
</dbReference>